<evidence type="ECO:0000313" key="1">
    <source>
        <dbReference type="EMBL" id="AUB80252.1"/>
    </source>
</evidence>
<accession>A0A2K8U3U7</accession>
<proteinExistence type="predicted"/>
<evidence type="ECO:0000313" key="2">
    <source>
        <dbReference type="Proteomes" id="UP000232638"/>
    </source>
</evidence>
<keyword evidence="2" id="KW-1185">Reference proteome</keyword>
<reference evidence="1 2" key="1">
    <citation type="submission" date="2017-03" db="EMBL/GenBank/DDBJ databases">
        <title>Complete genome sequence of Candidatus 'Thiodictyon syntrophicum' sp. nov. strain Cad16T, a photolithoautotroph purple sulfur bacterium isolated from an alpine meromictic lake.</title>
        <authorList>
            <person name="Luedin S.M."/>
            <person name="Pothier J.F."/>
            <person name="Danza F."/>
            <person name="Storelli N."/>
            <person name="Wittwer M."/>
            <person name="Tonolla M."/>
        </authorList>
    </citation>
    <scope>NUCLEOTIDE SEQUENCE [LARGE SCALE GENOMIC DNA]</scope>
    <source>
        <strain evidence="1 2">Cad16T</strain>
    </source>
</reference>
<evidence type="ECO:0008006" key="3">
    <source>
        <dbReference type="Google" id="ProtNLM"/>
    </source>
</evidence>
<dbReference type="KEGG" id="tsy:THSYN_04265"/>
<dbReference type="Proteomes" id="UP000232638">
    <property type="component" value="Chromosome"/>
</dbReference>
<dbReference type="OrthoDB" id="1426235at2"/>
<organism evidence="1 2">
    <name type="scientific">Candidatus Thiodictyon syntrophicum</name>
    <dbReference type="NCBI Taxonomy" id="1166950"/>
    <lineage>
        <taxon>Bacteria</taxon>
        <taxon>Pseudomonadati</taxon>
        <taxon>Pseudomonadota</taxon>
        <taxon>Gammaproteobacteria</taxon>
        <taxon>Chromatiales</taxon>
        <taxon>Chromatiaceae</taxon>
        <taxon>Thiodictyon</taxon>
    </lineage>
</organism>
<dbReference type="EMBL" id="CP020370">
    <property type="protein sequence ID" value="AUB80252.1"/>
    <property type="molecule type" value="Genomic_DNA"/>
</dbReference>
<dbReference type="RefSeq" id="WP_100918056.1">
    <property type="nucleotide sequence ID" value="NZ_CP020370.1"/>
</dbReference>
<protein>
    <recommendedName>
        <fullName evidence="3">MalT-like TPR region domain-containing protein</fullName>
    </recommendedName>
</protein>
<sequence length="161" mass="17613">MAKRAGQTLDWCLNHFTNANLLSAALDHLTLGRAALFLALLDPAGPTWPALDRAARDLTAAVDGLRAASQQQYIPLGLLPRALLHTLLQSPAAARADLDEAEQIASRGGMNLLLADCHLHRARLLRDRAELARARALIEHCGYRRRREELEDAETAAPGWS</sequence>
<gene>
    <name evidence="1" type="ORF">THSYN_04265</name>
</gene>
<dbReference type="AlphaFoldDB" id="A0A2K8U3U7"/>
<name>A0A2K8U3U7_9GAMM</name>